<dbReference type="SMART" id="SM00490">
    <property type="entry name" value="HELICc"/>
    <property type="match status" value="1"/>
</dbReference>
<dbReference type="PANTHER" id="PTHR45797">
    <property type="entry name" value="RAD54-LIKE"/>
    <property type="match status" value="1"/>
</dbReference>
<evidence type="ECO:0000256" key="7">
    <source>
        <dbReference type="ARBA" id="ARBA00023125"/>
    </source>
</evidence>
<reference evidence="12" key="1">
    <citation type="journal article" date="2008" name="Nat. Genet.">
        <title>The Pristionchus pacificus genome provides a unique perspective on nematode lifestyle and parasitism.</title>
        <authorList>
            <person name="Dieterich C."/>
            <person name="Clifton S.W."/>
            <person name="Schuster L.N."/>
            <person name="Chinwalla A."/>
            <person name="Delehaunty K."/>
            <person name="Dinkelacker I."/>
            <person name="Fulton L."/>
            <person name="Fulton R."/>
            <person name="Godfrey J."/>
            <person name="Minx P."/>
            <person name="Mitreva M."/>
            <person name="Roeseler W."/>
            <person name="Tian H."/>
            <person name="Witte H."/>
            <person name="Yang S.P."/>
            <person name="Wilson R.K."/>
            <person name="Sommer R.J."/>
        </authorList>
    </citation>
    <scope>NUCLEOTIDE SEQUENCE [LARGE SCALE GENOMIC DNA]</scope>
    <source>
        <strain evidence="12">PS312</strain>
    </source>
</reference>
<dbReference type="Pfam" id="PF00271">
    <property type="entry name" value="Helicase_C"/>
    <property type="match status" value="1"/>
</dbReference>
<dbReference type="InterPro" id="IPR027417">
    <property type="entry name" value="P-loop_NTPase"/>
</dbReference>
<evidence type="ECO:0000256" key="5">
    <source>
        <dbReference type="ARBA" id="ARBA00022806"/>
    </source>
</evidence>
<dbReference type="PROSITE" id="PS51192">
    <property type="entry name" value="HELICASE_ATP_BIND_1"/>
    <property type="match status" value="1"/>
</dbReference>
<sequence>MNKYSIFLILRFSVMSCPQEPIRMKINLTKGSSRLNGPTEFEEEGLSLTSLGALDDQGISGNGKSSRSCSSSRPVSNESAESSKEESRPGSSTEMGEGLLKFTLPTTKSRKRKHVKGTFDAEAETVDGQTAILRQQEKERLAEREKRKVGQDDHITNVLNVSRPGLFDIVEIDDVESSECTPSTSKVEKKEEYEVIDISSEEEDNWGGTPRRIDPPKNYRRRGYVSTTERKQQEEAQSIERKRLKGKNYEHSEKDQILNRDDGLLVNPGHSSSEEDIYVAPHLTHILHAHQLNGVIFMYENVVVSTEEYKRDKSGGGFGCILAHSMGLGKSLQVITFCDVFFRATKSHKILVLCPINVIQNWYNEFTKWFPAYDERGEALRKFNVHLFGDSIKSFDQRVNLIEEWADKGGVLLMGYEMFRLLNKNIKGQKPKKSRPRIEFVGGRKVEDEREVKIEKKKIEDAMTPGGRLTREANDIISAALIDPGPDLVVCDEGHMIKNVTADISITLSAIKTKRRIILTGYPLQNNLMEYYCMVNFVRPGYLGSKKSFATQFEKPIKNGQCVDSTPHDIKIARQRTHVLIDQLKGFVQRRTQHILKQVLPVSREYVLLMRKSPIQHVLYRTFVANTMAEMNNGNGSTFNPLKAFAMCSKFCNHPDVLYKCLQELRQLKEEKDRKEKEKEMARMAECSFTPFIRPIMGYGHNQTPWMAGPSNGFTPFSAMHTPMLNGPMNGGVLGLNGSGGMVSPFSSFQSQAQPFGGNSFPSSNRTSSRNTSPQKKKKETLASILADELDLDPSIKYDWAEMAMREYIPGRVENSPKMKLALSLIDGCTRLGEKIILFSQNLSTLSLVEEALDRVPLETPMGQRMWNKNANYLRFDGSTNGAEREKLITRFNEDPNVFLFLISTKAGSLGVNLVSATRCIIFDACWNPCHDAQAVCRIYRYGQLRRTFIYRLVMDNSMEKGIFNRQISKNGLQQRVVDEQQVDANVTQRELANLLDYDESLDVKDRAHNVSKWNIEDDILKQVVLKESSLLTQEPFLHESLLLEREEGLSEEEKREALALYHREKAVDDFGITLNLESGRSYGRDMSNTTNIYGHNIVNRNGYMPPPMRSTPLPMSLSSSLSNHSKDNHPIPGGVTLGSYLKFNSYQKPPPFMSAHMNPSFFPSSNEILSASPTTIISLPCDVNLPVYGRPTERVFIAKSTTVSLHDRGPNNRYIALPKGQLLDARGIDLSSVLPQSSQTQRVSRPSNLIPDVIELD</sequence>
<evidence type="ECO:0000256" key="1">
    <source>
        <dbReference type="ARBA" id="ARBA00004123"/>
    </source>
</evidence>
<dbReference type="InterPro" id="IPR014001">
    <property type="entry name" value="Helicase_ATP-bd"/>
</dbReference>
<dbReference type="GO" id="GO:0140658">
    <property type="term" value="F:ATP-dependent chromatin remodeler activity"/>
    <property type="evidence" value="ECO:0000318"/>
    <property type="project" value="GO_Central"/>
</dbReference>
<dbReference type="GO" id="GO:0003712">
    <property type="term" value="F:transcription coregulator activity"/>
    <property type="evidence" value="ECO:0000318"/>
    <property type="project" value="GO_Central"/>
</dbReference>
<dbReference type="GO" id="GO:0003677">
    <property type="term" value="F:DNA binding"/>
    <property type="evidence" value="ECO:0007669"/>
    <property type="project" value="UniProtKB-KW"/>
</dbReference>
<feature type="compositionally biased region" description="Low complexity" evidence="10">
    <location>
        <begin position="754"/>
        <end position="774"/>
    </location>
</feature>
<feature type="region of interest" description="Disordered" evidence="10">
    <location>
        <begin position="754"/>
        <end position="780"/>
    </location>
</feature>
<gene>
    <name evidence="11" type="primary">WBGene00276984</name>
</gene>
<evidence type="ECO:0000256" key="10">
    <source>
        <dbReference type="SAM" id="MobiDB-lite"/>
    </source>
</evidence>
<dbReference type="InterPro" id="IPR000330">
    <property type="entry name" value="SNF2_N"/>
</dbReference>
<organism evidence="11 12">
    <name type="scientific">Pristionchus pacificus</name>
    <name type="common">Parasitic nematode worm</name>
    <dbReference type="NCBI Taxonomy" id="54126"/>
    <lineage>
        <taxon>Eukaryota</taxon>
        <taxon>Metazoa</taxon>
        <taxon>Ecdysozoa</taxon>
        <taxon>Nematoda</taxon>
        <taxon>Chromadorea</taxon>
        <taxon>Rhabditida</taxon>
        <taxon>Rhabditina</taxon>
        <taxon>Diplogasteromorpha</taxon>
        <taxon>Diplogasteroidea</taxon>
        <taxon>Neodiplogasteridae</taxon>
        <taxon>Pristionchus</taxon>
    </lineage>
</organism>
<evidence type="ECO:0000256" key="8">
    <source>
        <dbReference type="ARBA" id="ARBA00023242"/>
    </source>
</evidence>
<evidence type="ECO:0000313" key="11">
    <source>
        <dbReference type="EnsemblMetazoa" id="PPA38615.1"/>
    </source>
</evidence>
<keyword evidence="5" id="KW-0347">Helicase</keyword>
<dbReference type="GO" id="GO:0005524">
    <property type="term" value="F:ATP binding"/>
    <property type="evidence" value="ECO:0007669"/>
    <property type="project" value="UniProtKB-KW"/>
</dbReference>
<protein>
    <submittedName>
        <fullName evidence="11">Rad-26</fullName>
    </submittedName>
</protein>
<keyword evidence="7" id="KW-0238">DNA-binding</keyword>
<keyword evidence="6" id="KW-0067">ATP-binding</keyword>
<feature type="coiled-coil region" evidence="9">
    <location>
        <begin position="658"/>
        <end position="688"/>
    </location>
</feature>
<dbReference type="AlphaFoldDB" id="A0A2A6BYA9"/>
<dbReference type="GO" id="GO:0040027">
    <property type="term" value="P:negative regulation of vulval development"/>
    <property type="evidence" value="ECO:0007669"/>
    <property type="project" value="EnsemblMetazoa"/>
</dbReference>
<name>A0A2A6BYA9_PRIPA</name>
<reference evidence="11" key="2">
    <citation type="submission" date="2022-06" db="UniProtKB">
        <authorList>
            <consortium name="EnsemblMetazoa"/>
        </authorList>
    </citation>
    <scope>IDENTIFICATION</scope>
    <source>
        <strain evidence="11">PS312</strain>
    </source>
</reference>
<comment type="similarity">
    <text evidence="2">Belongs to the SNF2/RAD54 helicase family.</text>
</comment>
<dbReference type="InterPro" id="IPR044574">
    <property type="entry name" value="ARIP4-like"/>
</dbReference>
<dbReference type="PANTHER" id="PTHR45797:SF1">
    <property type="entry name" value="HELICASE ARIP4"/>
    <property type="match status" value="1"/>
</dbReference>
<dbReference type="InterPro" id="IPR049730">
    <property type="entry name" value="SNF2/RAD54-like_C"/>
</dbReference>
<dbReference type="GO" id="GO:0016887">
    <property type="term" value="F:ATP hydrolysis activity"/>
    <property type="evidence" value="ECO:0007669"/>
    <property type="project" value="InterPro"/>
</dbReference>
<dbReference type="GO" id="GO:0005634">
    <property type="term" value="C:nucleus"/>
    <property type="evidence" value="ECO:0000318"/>
    <property type="project" value="GO_Central"/>
</dbReference>
<accession>A0A8R1YUX3</accession>
<evidence type="ECO:0000256" key="6">
    <source>
        <dbReference type="ARBA" id="ARBA00022840"/>
    </source>
</evidence>
<dbReference type="Gene3D" id="3.40.50.300">
    <property type="entry name" value="P-loop containing nucleotide triphosphate hydrolases"/>
    <property type="match status" value="1"/>
</dbReference>
<comment type="subcellular location">
    <subcellularLocation>
        <location evidence="1">Nucleus</location>
    </subcellularLocation>
</comment>
<keyword evidence="3" id="KW-0547">Nucleotide-binding</keyword>
<evidence type="ECO:0000313" key="12">
    <source>
        <dbReference type="Proteomes" id="UP000005239"/>
    </source>
</evidence>
<evidence type="ECO:0000256" key="2">
    <source>
        <dbReference type="ARBA" id="ARBA00007025"/>
    </source>
</evidence>
<keyword evidence="12" id="KW-1185">Reference proteome</keyword>
<feature type="region of interest" description="Disordered" evidence="10">
    <location>
        <begin position="201"/>
        <end position="220"/>
    </location>
</feature>
<feature type="compositionally biased region" description="Low complexity" evidence="10">
    <location>
        <begin position="62"/>
        <end position="80"/>
    </location>
</feature>
<feature type="region of interest" description="Disordered" evidence="10">
    <location>
        <begin position="53"/>
        <end position="114"/>
    </location>
</feature>
<dbReference type="CDD" id="cd18793">
    <property type="entry name" value="SF2_C_SNF"/>
    <property type="match status" value="1"/>
</dbReference>
<keyword evidence="4" id="KW-0378">Hydrolase</keyword>
<dbReference type="SUPFAM" id="SSF52540">
    <property type="entry name" value="P-loop containing nucleoside triphosphate hydrolases"/>
    <property type="match status" value="2"/>
</dbReference>
<dbReference type="Proteomes" id="UP000005239">
    <property type="component" value="Unassembled WGS sequence"/>
</dbReference>
<dbReference type="GO" id="GO:0032183">
    <property type="term" value="F:SUMO binding"/>
    <property type="evidence" value="ECO:0007669"/>
    <property type="project" value="EnsemblMetazoa"/>
</dbReference>
<keyword evidence="8" id="KW-0539">Nucleus</keyword>
<evidence type="ECO:0000256" key="9">
    <source>
        <dbReference type="SAM" id="Coils"/>
    </source>
</evidence>
<keyword evidence="9" id="KW-0175">Coiled coil</keyword>
<dbReference type="Gene3D" id="3.40.50.10810">
    <property type="entry name" value="Tandem AAA-ATPase domain"/>
    <property type="match status" value="1"/>
</dbReference>
<dbReference type="OrthoDB" id="2020972at2759"/>
<dbReference type="GO" id="GO:0004386">
    <property type="term" value="F:helicase activity"/>
    <property type="evidence" value="ECO:0007669"/>
    <property type="project" value="UniProtKB-KW"/>
</dbReference>
<dbReference type="Pfam" id="PF00176">
    <property type="entry name" value="SNF2-rel_dom"/>
    <property type="match status" value="1"/>
</dbReference>
<dbReference type="EnsemblMetazoa" id="PPA38615.1">
    <property type="protein sequence ID" value="PPA38615.1"/>
    <property type="gene ID" value="WBGene00276984"/>
</dbReference>
<evidence type="ECO:0000256" key="3">
    <source>
        <dbReference type="ARBA" id="ARBA00022741"/>
    </source>
</evidence>
<dbReference type="SMART" id="SM00487">
    <property type="entry name" value="DEXDc"/>
    <property type="match status" value="1"/>
</dbReference>
<dbReference type="InterPro" id="IPR001650">
    <property type="entry name" value="Helicase_C-like"/>
</dbReference>
<dbReference type="InterPro" id="IPR038718">
    <property type="entry name" value="SNF2-like_sf"/>
</dbReference>
<evidence type="ECO:0000256" key="4">
    <source>
        <dbReference type="ARBA" id="ARBA00022801"/>
    </source>
</evidence>
<accession>A0A2A6BYA9</accession>
<dbReference type="GO" id="GO:0006325">
    <property type="term" value="P:chromatin organization"/>
    <property type="evidence" value="ECO:0000318"/>
    <property type="project" value="GO_Central"/>
</dbReference>
<dbReference type="GO" id="GO:0061629">
    <property type="term" value="F:RNA polymerase II-specific DNA-binding transcription factor binding"/>
    <property type="evidence" value="ECO:0007669"/>
    <property type="project" value="EnsemblMetazoa"/>
</dbReference>
<proteinExistence type="inferred from homology"/>
<dbReference type="PROSITE" id="PS51194">
    <property type="entry name" value="HELICASE_CTER"/>
    <property type="match status" value="1"/>
</dbReference>